<dbReference type="InterPro" id="IPR006047">
    <property type="entry name" value="GH13_cat_dom"/>
</dbReference>
<evidence type="ECO:0000313" key="14">
    <source>
        <dbReference type="Proteomes" id="UP001152766"/>
    </source>
</evidence>
<dbReference type="CDD" id="cd02855">
    <property type="entry name" value="E_set_GBE_prok_N"/>
    <property type="match status" value="1"/>
</dbReference>
<reference evidence="13" key="1">
    <citation type="submission" date="2019-02" db="EMBL/GenBank/DDBJ databases">
        <title>Draft genome of the type strain Pelomonas aquatica CCUG 52575T.</title>
        <authorList>
            <person name="Gomila M."/>
            <person name="Lalucat J."/>
        </authorList>
    </citation>
    <scope>NUCLEOTIDE SEQUENCE</scope>
    <source>
        <strain evidence="13">CCUG 52575</strain>
    </source>
</reference>
<dbReference type="InterPro" id="IPR014756">
    <property type="entry name" value="Ig_E-set"/>
</dbReference>
<dbReference type="Gene3D" id="2.60.40.1180">
    <property type="entry name" value="Golgi alpha-mannosidase II"/>
    <property type="match status" value="1"/>
</dbReference>
<protein>
    <recommendedName>
        <fullName evidence="10">1,4-alpha-glucan branching enzyme GlgB</fullName>
        <ecNumber evidence="10">2.4.1.18</ecNumber>
    </recommendedName>
    <alternativeName>
        <fullName evidence="10">1,4-alpha-D-glucan:1,4-alpha-D-glucan 6-glucosyl-transferase</fullName>
    </alternativeName>
    <alternativeName>
        <fullName evidence="10">Alpha-(1-&gt;4)-glucan branching enzyme</fullName>
    </alternativeName>
    <alternativeName>
        <fullName evidence="10">Glycogen branching enzyme</fullName>
        <shortName evidence="10">BE</shortName>
    </alternativeName>
</protein>
<accession>A0A9X4LI42</accession>
<evidence type="ECO:0000256" key="10">
    <source>
        <dbReference type="HAMAP-Rule" id="MF_00685"/>
    </source>
</evidence>
<evidence type="ECO:0000313" key="13">
    <source>
        <dbReference type="EMBL" id="MDG0862877.1"/>
    </source>
</evidence>
<dbReference type="AlphaFoldDB" id="A0A9X4LI42"/>
<dbReference type="Gene3D" id="2.60.40.10">
    <property type="entry name" value="Immunoglobulins"/>
    <property type="match status" value="2"/>
</dbReference>
<dbReference type="NCBIfam" id="NF008967">
    <property type="entry name" value="PRK12313.1"/>
    <property type="match status" value="1"/>
</dbReference>
<dbReference type="NCBIfam" id="NF003811">
    <property type="entry name" value="PRK05402.1"/>
    <property type="match status" value="1"/>
</dbReference>
<dbReference type="GO" id="GO:0004553">
    <property type="term" value="F:hydrolase activity, hydrolyzing O-glycosyl compounds"/>
    <property type="evidence" value="ECO:0007669"/>
    <property type="project" value="InterPro"/>
</dbReference>
<dbReference type="InterPro" id="IPR044143">
    <property type="entry name" value="GlgB_N_E_set_prok"/>
</dbReference>
<dbReference type="SUPFAM" id="SSF51011">
    <property type="entry name" value="Glycosyl hydrolase domain"/>
    <property type="match status" value="1"/>
</dbReference>
<comment type="pathway">
    <text evidence="3 10">Glycan biosynthesis; glycogen biosynthesis.</text>
</comment>
<dbReference type="PIRSF" id="PIRSF000463">
    <property type="entry name" value="GlgB"/>
    <property type="match status" value="1"/>
</dbReference>
<feature type="active site" description="Proton donor" evidence="10 11">
    <location>
        <position position="459"/>
    </location>
</feature>
<dbReference type="PANTHER" id="PTHR43651">
    <property type="entry name" value="1,4-ALPHA-GLUCAN-BRANCHING ENZYME"/>
    <property type="match status" value="1"/>
</dbReference>
<keyword evidence="7 10" id="KW-0808">Transferase</keyword>
<evidence type="ECO:0000256" key="8">
    <source>
        <dbReference type="ARBA" id="ARBA00023056"/>
    </source>
</evidence>
<evidence type="ECO:0000259" key="12">
    <source>
        <dbReference type="SMART" id="SM00642"/>
    </source>
</evidence>
<dbReference type="FunFam" id="3.20.20.80:FF:000003">
    <property type="entry name" value="1,4-alpha-glucan branching enzyme GlgB"/>
    <property type="match status" value="1"/>
</dbReference>
<dbReference type="FunFam" id="2.60.40.10:FF:000169">
    <property type="entry name" value="1,4-alpha-glucan branching enzyme GlgB"/>
    <property type="match status" value="1"/>
</dbReference>
<dbReference type="EC" id="2.4.1.18" evidence="10"/>
<comment type="caution">
    <text evidence="13">The sequence shown here is derived from an EMBL/GenBank/DDBJ whole genome shotgun (WGS) entry which is preliminary data.</text>
</comment>
<dbReference type="GO" id="GO:0005829">
    <property type="term" value="C:cytosol"/>
    <property type="evidence" value="ECO:0007669"/>
    <property type="project" value="TreeGrafter"/>
</dbReference>
<name>A0A9X4LI42_9BURK</name>
<dbReference type="RefSeq" id="WP_268152424.1">
    <property type="nucleotide sequence ID" value="NZ_JAPPUW010000015.1"/>
</dbReference>
<dbReference type="FunFam" id="2.60.40.1180:FF:000002">
    <property type="entry name" value="1,4-alpha-glucan branching enzyme GlgB"/>
    <property type="match status" value="1"/>
</dbReference>
<evidence type="ECO:0000256" key="9">
    <source>
        <dbReference type="ARBA" id="ARBA00023277"/>
    </source>
</evidence>
<dbReference type="SUPFAM" id="SSF51445">
    <property type="entry name" value="(Trans)glycosidases"/>
    <property type="match status" value="1"/>
</dbReference>
<dbReference type="Proteomes" id="UP001152766">
    <property type="component" value="Unassembled WGS sequence"/>
</dbReference>
<dbReference type="Pfam" id="PF02922">
    <property type="entry name" value="CBM_48"/>
    <property type="match status" value="1"/>
</dbReference>
<organism evidence="13 14">
    <name type="scientific">Pelomonas aquatica</name>
    <dbReference type="NCBI Taxonomy" id="431058"/>
    <lineage>
        <taxon>Bacteria</taxon>
        <taxon>Pseudomonadati</taxon>
        <taxon>Pseudomonadota</taxon>
        <taxon>Betaproteobacteria</taxon>
        <taxon>Burkholderiales</taxon>
        <taxon>Sphaerotilaceae</taxon>
        <taxon>Roseateles</taxon>
    </lineage>
</organism>
<dbReference type="PANTHER" id="PTHR43651:SF3">
    <property type="entry name" value="1,4-ALPHA-GLUCAN-BRANCHING ENZYME"/>
    <property type="match status" value="1"/>
</dbReference>
<dbReference type="InterPro" id="IPR004193">
    <property type="entry name" value="Glyco_hydro_13_N"/>
</dbReference>
<dbReference type="EMBL" id="SGUG01000013">
    <property type="protein sequence ID" value="MDG0862877.1"/>
    <property type="molecule type" value="Genomic_DNA"/>
</dbReference>
<keyword evidence="14" id="KW-1185">Reference proteome</keyword>
<feature type="domain" description="Glycosyl hydrolase family 13 catalytic" evidence="12">
    <location>
        <begin position="250"/>
        <end position="640"/>
    </location>
</feature>
<sequence>MLNDTDLDALLAGRHADPFSRLGLHADDSGRLWVRALLPGAADVALLDAGSHRRVVELEQRRAGFFEAMVPRRKHRFDYRLAVRWLGPNGESSEGVYADPYAFYPQLGDEALQAFAEGRNMRPWLSLGAHPVQHGDVAGVRFATWAPNARRVSVVGSFNNWDGRRHPMRLRHAAGVWEIFVPHVAEGDLYKFEIVSGNGALLPLKADPYARRAQLRPETASIVAALPEPTPLPRQRERANRRDSAISVYEVHAPSWRRGVSGEFPTWDELAEALPAYVADMGFTHLQLMPISEHPFDGSWGYQTLGMYAPSARFGPPEGFARFVKAVHDQGLGLLLDWVPAHFPTDAHGLAEFDGTRLYEYADPKEGFHRDWNTLIYNFGRTEVREFLVGSALYWIERWGVDGLRVDAVASMLYRDYSRPEGQWIPNIRGGRENLEAISLLREMNEHVGEIAGAVTVAEESTSFPGVSSPTYAGGLGFHYKWNMGWMNDTLRYMAEDPINRRWHHDKMTFGLIYAFSENFMLPISHDEVVHGKGSMLAKMPGDPNDPNLWQKFANLRAYYGFMWGHPGKKLLFMGQEFAQRSEWNHAESLPWGLLEDDRHAGVQRLVRDLNKLYREHSALHRLDCESGGFEWISSHDAEHSIYAWARRDGTGRMVLVVCNMTPVPREGYSLGVPDGVTAWREALNTDSAYYGGSNMGNGVAAAGLPVQAQPAHGRRLSITINLPPLATLFFVPI</sequence>
<keyword evidence="5 10" id="KW-0321">Glycogen metabolism</keyword>
<keyword evidence="8 10" id="KW-0320">Glycogen biosynthesis</keyword>
<dbReference type="CDD" id="cd11322">
    <property type="entry name" value="AmyAc_Glg_BE"/>
    <property type="match status" value="1"/>
</dbReference>
<dbReference type="InterPro" id="IPR013783">
    <property type="entry name" value="Ig-like_fold"/>
</dbReference>
<keyword evidence="9 10" id="KW-0119">Carbohydrate metabolism</keyword>
<evidence type="ECO:0000256" key="7">
    <source>
        <dbReference type="ARBA" id="ARBA00022679"/>
    </source>
</evidence>
<dbReference type="Pfam" id="PF22019">
    <property type="entry name" value="GlgB_N"/>
    <property type="match status" value="1"/>
</dbReference>
<dbReference type="InterPro" id="IPR006407">
    <property type="entry name" value="GlgB"/>
</dbReference>
<evidence type="ECO:0000256" key="2">
    <source>
        <dbReference type="ARBA" id="ARBA00002953"/>
    </source>
</evidence>
<dbReference type="SUPFAM" id="SSF81296">
    <property type="entry name" value="E set domains"/>
    <property type="match status" value="2"/>
</dbReference>
<dbReference type="InterPro" id="IPR054169">
    <property type="entry name" value="GlgB_N"/>
</dbReference>
<comment type="function">
    <text evidence="2 10">Catalyzes the formation of the alpha-1,6-glucosidic linkages in glycogen by scission of a 1,4-alpha-linked oligosaccharide from growing alpha-1,4-glucan chains and the subsequent attachment of the oligosaccharide to the alpha-1,6 position.</text>
</comment>
<comment type="subunit">
    <text evidence="10">Monomer.</text>
</comment>
<dbReference type="GO" id="GO:0005978">
    <property type="term" value="P:glycogen biosynthetic process"/>
    <property type="evidence" value="ECO:0007669"/>
    <property type="project" value="UniProtKB-UniRule"/>
</dbReference>
<proteinExistence type="inferred from homology"/>
<evidence type="ECO:0000256" key="11">
    <source>
        <dbReference type="PIRSR" id="PIRSR000463-1"/>
    </source>
</evidence>
<dbReference type="GO" id="GO:0043169">
    <property type="term" value="F:cation binding"/>
    <property type="evidence" value="ECO:0007669"/>
    <property type="project" value="InterPro"/>
</dbReference>
<comment type="similarity">
    <text evidence="4 10">Belongs to the glycosyl hydrolase 13 family. GlgB subfamily.</text>
</comment>
<evidence type="ECO:0000256" key="4">
    <source>
        <dbReference type="ARBA" id="ARBA00009000"/>
    </source>
</evidence>
<dbReference type="Gene3D" id="3.20.20.80">
    <property type="entry name" value="Glycosidases"/>
    <property type="match status" value="1"/>
</dbReference>
<dbReference type="InterPro" id="IPR037439">
    <property type="entry name" value="Branching_enzy"/>
</dbReference>
<dbReference type="Pfam" id="PF00128">
    <property type="entry name" value="Alpha-amylase"/>
    <property type="match status" value="1"/>
</dbReference>
<dbReference type="HAMAP" id="MF_00685">
    <property type="entry name" value="GlgB"/>
    <property type="match status" value="1"/>
</dbReference>
<dbReference type="InterPro" id="IPR013780">
    <property type="entry name" value="Glyco_hydro_b"/>
</dbReference>
<gene>
    <name evidence="10 13" type="primary">glgB</name>
    <name evidence="13" type="ORF">EXJ73_10385</name>
</gene>
<comment type="catalytic activity">
    <reaction evidence="1 10">
        <text>Transfers a segment of a (1-&gt;4)-alpha-D-glucan chain to a primary hydroxy group in a similar glucan chain.</text>
        <dbReference type="EC" id="2.4.1.18"/>
    </reaction>
</comment>
<feature type="active site" description="Nucleophile" evidence="10 11">
    <location>
        <position position="407"/>
    </location>
</feature>
<keyword evidence="6 10" id="KW-0328">Glycosyltransferase</keyword>
<evidence type="ECO:0000256" key="6">
    <source>
        <dbReference type="ARBA" id="ARBA00022676"/>
    </source>
</evidence>
<evidence type="ECO:0000256" key="5">
    <source>
        <dbReference type="ARBA" id="ARBA00022600"/>
    </source>
</evidence>
<dbReference type="NCBIfam" id="TIGR01515">
    <property type="entry name" value="branching_enzym"/>
    <property type="match status" value="1"/>
</dbReference>
<dbReference type="InterPro" id="IPR017853">
    <property type="entry name" value="GH"/>
</dbReference>
<dbReference type="SMART" id="SM00642">
    <property type="entry name" value="Aamy"/>
    <property type="match status" value="1"/>
</dbReference>
<dbReference type="Pfam" id="PF02806">
    <property type="entry name" value="Alpha-amylase_C"/>
    <property type="match status" value="1"/>
</dbReference>
<evidence type="ECO:0000256" key="3">
    <source>
        <dbReference type="ARBA" id="ARBA00004964"/>
    </source>
</evidence>
<dbReference type="GO" id="GO:0003844">
    <property type="term" value="F:1,4-alpha-glucan branching enzyme activity"/>
    <property type="evidence" value="ECO:0007669"/>
    <property type="project" value="UniProtKB-UniRule"/>
</dbReference>
<dbReference type="InterPro" id="IPR006048">
    <property type="entry name" value="A-amylase/branching_C"/>
</dbReference>
<evidence type="ECO:0000256" key="1">
    <source>
        <dbReference type="ARBA" id="ARBA00000826"/>
    </source>
</evidence>